<keyword evidence="1" id="KW-1185">Reference proteome</keyword>
<dbReference type="Proteomes" id="UP000694925">
    <property type="component" value="Unplaced"/>
</dbReference>
<proteinExistence type="predicted"/>
<sequence length="137" mass="16245">MASHPSSNVRVYGLVWWNRIKRSKYYQRLDPSQMIYTSSWMWKAMFTVLFLKSGSTQYITHRGICLCHKRMGQTFYKSFPDIIIRFRREERGAKLGKDTERVRIIFFLCCSPITFSDCLRGLFLNVHVFISMLVIAN</sequence>
<protein>
    <submittedName>
        <fullName evidence="2">Uncharacterized protein LOC113463874 isoform X1</fullName>
    </submittedName>
</protein>
<reference evidence="2" key="1">
    <citation type="submission" date="2025-08" db="UniProtKB">
        <authorList>
            <consortium name="RefSeq"/>
        </authorList>
    </citation>
    <scope>IDENTIFICATION</scope>
    <source>
        <tissue evidence="2">Whole body</tissue>
    </source>
</reference>
<organism evidence="1 2">
    <name type="scientific">Ceratina calcarata</name>
    <dbReference type="NCBI Taxonomy" id="156304"/>
    <lineage>
        <taxon>Eukaryota</taxon>
        <taxon>Metazoa</taxon>
        <taxon>Ecdysozoa</taxon>
        <taxon>Arthropoda</taxon>
        <taxon>Hexapoda</taxon>
        <taxon>Insecta</taxon>
        <taxon>Pterygota</taxon>
        <taxon>Neoptera</taxon>
        <taxon>Endopterygota</taxon>
        <taxon>Hymenoptera</taxon>
        <taxon>Apocrita</taxon>
        <taxon>Aculeata</taxon>
        <taxon>Apoidea</taxon>
        <taxon>Anthophila</taxon>
        <taxon>Apidae</taxon>
        <taxon>Ceratina</taxon>
        <taxon>Zadontomerus</taxon>
    </lineage>
</organism>
<name>A0AAJ7W8V9_9HYME</name>
<evidence type="ECO:0000313" key="2">
    <source>
        <dbReference type="RefSeq" id="XP_026666705.1"/>
    </source>
</evidence>
<dbReference type="KEGG" id="ccal:113463874"/>
<evidence type="ECO:0000313" key="1">
    <source>
        <dbReference type="Proteomes" id="UP000694925"/>
    </source>
</evidence>
<accession>A0AAJ7W8V9</accession>
<dbReference type="AlphaFoldDB" id="A0AAJ7W8V9"/>
<gene>
    <name evidence="2" type="primary">LOC113463874</name>
</gene>
<dbReference type="GeneID" id="113463874"/>
<dbReference type="RefSeq" id="XP_026666705.1">
    <property type="nucleotide sequence ID" value="XM_026810904.1"/>
</dbReference>